<evidence type="ECO:0000313" key="1">
    <source>
        <dbReference type="EMBL" id="KFX52061.1"/>
    </source>
</evidence>
<sequence length="86" mass="9824">MIPSKLGTNVDYDFKISRTINEHCTSRSVDQSGIFALWDFLNNTLLTLPYTLRTLGVFKVASPIFEVWSFITPYFAIFTHIYATPA</sequence>
<dbReference type="AlphaFoldDB" id="A0A093VZL3"/>
<accession>A0A093VZL3</accession>
<comment type="caution">
    <text evidence="1">The sequence shown here is derived from an EMBL/GenBank/DDBJ whole genome shotgun (WGS) entry which is preliminary data.</text>
</comment>
<proteinExistence type="predicted"/>
<dbReference type="EMBL" id="JPOX01000003">
    <property type="protein sequence ID" value="KFX52061.1"/>
    <property type="molecule type" value="Genomic_DNA"/>
</dbReference>
<reference evidence="1" key="1">
    <citation type="journal article" date="2014" name="PLoS Genet.">
        <title>Signature Gene Expression Reveals Novel Clues to the Molecular Mechanisms of Dimorphic Transition in Penicillium marneffei.</title>
        <authorList>
            <person name="Yang E."/>
            <person name="Wang G."/>
            <person name="Cai J."/>
            <person name="Woo P.C."/>
            <person name="Lau S.K."/>
            <person name="Yuen K.-Y."/>
            <person name="Chow W.-N."/>
            <person name="Lin X."/>
        </authorList>
    </citation>
    <scope>NUCLEOTIDE SEQUENCE [LARGE SCALE GENOMIC DNA]</scope>
    <source>
        <strain evidence="1">PM1</strain>
    </source>
</reference>
<name>A0A093VZL3_TALMA</name>
<protein>
    <submittedName>
        <fullName evidence="1">Uncharacterized protein</fullName>
    </submittedName>
</protein>
<dbReference type="HOGENOM" id="CLU_2499398_0_0_1"/>
<organism evidence="1">
    <name type="scientific">Talaromyces marneffei PM1</name>
    <dbReference type="NCBI Taxonomy" id="1077442"/>
    <lineage>
        <taxon>Eukaryota</taxon>
        <taxon>Fungi</taxon>
        <taxon>Dikarya</taxon>
        <taxon>Ascomycota</taxon>
        <taxon>Pezizomycotina</taxon>
        <taxon>Eurotiomycetes</taxon>
        <taxon>Eurotiomycetidae</taxon>
        <taxon>Eurotiales</taxon>
        <taxon>Trichocomaceae</taxon>
        <taxon>Talaromyces</taxon>
        <taxon>Talaromyces sect. Talaromyces</taxon>
    </lineage>
</organism>
<gene>
    <name evidence="1" type="ORF">GQ26_0030310</name>
</gene>